<keyword evidence="8 12" id="KW-0862">Zinc</keyword>
<dbReference type="InterPro" id="IPR050083">
    <property type="entry name" value="HtpX_protease"/>
</dbReference>
<evidence type="ECO:0000256" key="1">
    <source>
        <dbReference type="ARBA" id="ARBA00004651"/>
    </source>
</evidence>
<dbReference type="InterPro" id="IPR045584">
    <property type="entry name" value="Pilin-like"/>
</dbReference>
<dbReference type="InterPro" id="IPR001915">
    <property type="entry name" value="Peptidase_M48"/>
</dbReference>
<evidence type="ECO:0000256" key="9">
    <source>
        <dbReference type="ARBA" id="ARBA00022989"/>
    </source>
</evidence>
<dbReference type="Gene3D" id="3.30.700.10">
    <property type="entry name" value="Glycoprotein, Type 4 Pilin"/>
    <property type="match status" value="1"/>
</dbReference>
<comment type="similarity">
    <text evidence="2">Belongs to the N-Me-Phe pilin family.</text>
</comment>
<gene>
    <name evidence="15" type="ORF">DBZ36_01230</name>
</gene>
<keyword evidence="11 13" id="KW-0472">Membrane</keyword>
<dbReference type="Pfam" id="PF01435">
    <property type="entry name" value="Peptidase_M48"/>
    <property type="match status" value="1"/>
</dbReference>
<evidence type="ECO:0000256" key="11">
    <source>
        <dbReference type="ARBA" id="ARBA00023136"/>
    </source>
</evidence>
<evidence type="ECO:0000256" key="7">
    <source>
        <dbReference type="ARBA" id="ARBA00022801"/>
    </source>
</evidence>
<dbReference type="PANTHER" id="PTHR43221:SF1">
    <property type="entry name" value="PROTEASE HTPX"/>
    <property type="match status" value="1"/>
</dbReference>
<comment type="subcellular location">
    <subcellularLocation>
        <location evidence="1">Cell membrane</location>
        <topology evidence="1">Multi-pass membrane protein</topology>
    </subcellularLocation>
</comment>
<feature type="domain" description="Peptidase M48" evidence="14">
    <location>
        <begin position="66"/>
        <end position="149"/>
    </location>
</feature>
<accession>A0A420ENP3</accession>
<dbReference type="OrthoDB" id="9810445at2"/>
<protein>
    <recommendedName>
        <fullName evidence="14">Peptidase M48 domain-containing protein</fullName>
    </recommendedName>
</protein>
<dbReference type="CDD" id="cd07325">
    <property type="entry name" value="M48_Ste24p_like"/>
    <property type="match status" value="1"/>
</dbReference>
<keyword evidence="4 12" id="KW-0645">Protease</keyword>
<dbReference type="Proteomes" id="UP000286482">
    <property type="component" value="Unassembled WGS sequence"/>
</dbReference>
<keyword evidence="3" id="KW-1003">Cell membrane</keyword>
<dbReference type="PANTHER" id="PTHR43221">
    <property type="entry name" value="PROTEASE HTPX"/>
    <property type="match status" value="1"/>
</dbReference>
<keyword evidence="16" id="KW-1185">Reference proteome</keyword>
<evidence type="ECO:0000256" key="2">
    <source>
        <dbReference type="ARBA" id="ARBA00005233"/>
    </source>
</evidence>
<comment type="similarity">
    <text evidence="12">Belongs to the peptidase M48 family.</text>
</comment>
<feature type="transmembrane region" description="Helical" evidence="13">
    <location>
        <begin position="271"/>
        <end position="292"/>
    </location>
</feature>
<dbReference type="GO" id="GO:0004222">
    <property type="term" value="F:metalloendopeptidase activity"/>
    <property type="evidence" value="ECO:0007669"/>
    <property type="project" value="InterPro"/>
</dbReference>
<name>A0A420ENP3_9ALTE</name>
<feature type="transmembrane region" description="Helical" evidence="13">
    <location>
        <begin position="35"/>
        <end position="54"/>
    </location>
</feature>
<keyword evidence="10 12" id="KW-0482">Metalloprotease</keyword>
<proteinExistence type="inferred from homology"/>
<evidence type="ECO:0000256" key="8">
    <source>
        <dbReference type="ARBA" id="ARBA00022833"/>
    </source>
</evidence>
<dbReference type="RefSeq" id="WP_120353100.1">
    <property type="nucleotide sequence ID" value="NZ_RAQO01000001.1"/>
</dbReference>
<feature type="transmembrane region" description="Helical" evidence="13">
    <location>
        <begin position="12"/>
        <end position="29"/>
    </location>
</feature>
<dbReference type="GO" id="GO:0006508">
    <property type="term" value="P:proteolysis"/>
    <property type="evidence" value="ECO:0007669"/>
    <property type="project" value="UniProtKB-KW"/>
</dbReference>
<dbReference type="Pfam" id="PF00114">
    <property type="entry name" value="Pilin"/>
    <property type="match status" value="1"/>
</dbReference>
<evidence type="ECO:0000313" key="16">
    <source>
        <dbReference type="Proteomes" id="UP000286482"/>
    </source>
</evidence>
<sequence>MDLVYKHEKPLFIVSLIISIVFWIVLTLSTLGTVFIYFLVAYLFFLFAHSAFIAQLKGSAVRISEQQFPDLHQMIEQACEKVGMEEIPEAYMFRSGSFNALATRFLGRNYLVLYTDVLDALHEQTSALDFYIGHELGHIHRKHLKWNAFLLPSSVLPIIGSGLRRAQEYSCDRYGANCCQSQGDIQAAIAAMAAGDTRWRNMDLDAYTAQIESSSGFWMSFHELNNDYPWLSKRMASAMAFSNGENIRHPARHKLACLISCFVPRFASNGILSIMVTVMLIGVLVAVALPAYQEYSKRTQYSAAYTVALRVTEQVDEYIQSSEYWPETMLDLGYGSEELSDIAGNYTIGVFEDGIIGAQVGVDNDGEERYIVLEPEWDDGHVTWECYGQNVLSKYLPQECR</sequence>
<dbReference type="GO" id="GO:0007155">
    <property type="term" value="P:cell adhesion"/>
    <property type="evidence" value="ECO:0007669"/>
    <property type="project" value="InterPro"/>
</dbReference>
<dbReference type="GO" id="GO:0046872">
    <property type="term" value="F:metal ion binding"/>
    <property type="evidence" value="ECO:0007669"/>
    <property type="project" value="UniProtKB-KW"/>
</dbReference>
<evidence type="ECO:0000256" key="4">
    <source>
        <dbReference type="ARBA" id="ARBA00022670"/>
    </source>
</evidence>
<comment type="cofactor">
    <cofactor evidence="12">
        <name>Zn(2+)</name>
        <dbReference type="ChEBI" id="CHEBI:29105"/>
    </cofactor>
    <text evidence="12">Binds 1 zinc ion per subunit.</text>
</comment>
<evidence type="ECO:0000313" key="15">
    <source>
        <dbReference type="EMBL" id="RKF22298.1"/>
    </source>
</evidence>
<dbReference type="GO" id="GO:0009289">
    <property type="term" value="C:pilus"/>
    <property type="evidence" value="ECO:0007669"/>
    <property type="project" value="InterPro"/>
</dbReference>
<dbReference type="SUPFAM" id="SSF54523">
    <property type="entry name" value="Pili subunits"/>
    <property type="match status" value="1"/>
</dbReference>
<evidence type="ECO:0000256" key="10">
    <source>
        <dbReference type="ARBA" id="ARBA00023049"/>
    </source>
</evidence>
<dbReference type="Gene3D" id="3.30.2010.10">
    <property type="entry name" value="Metalloproteases ('zincins'), catalytic domain"/>
    <property type="match status" value="1"/>
</dbReference>
<evidence type="ECO:0000256" key="3">
    <source>
        <dbReference type="ARBA" id="ARBA00022475"/>
    </source>
</evidence>
<evidence type="ECO:0000256" key="13">
    <source>
        <dbReference type="SAM" id="Phobius"/>
    </source>
</evidence>
<dbReference type="GO" id="GO:0005886">
    <property type="term" value="C:plasma membrane"/>
    <property type="evidence" value="ECO:0007669"/>
    <property type="project" value="UniProtKB-SubCell"/>
</dbReference>
<keyword evidence="5 13" id="KW-0812">Transmembrane</keyword>
<dbReference type="EMBL" id="RAQO01000001">
    <property type="protein sequence ID" value="RKF22298.1"/>
    <property type="molecule type" value="Genomic_DNA"/>
</dbReference>
<evidence type="ECO:0000256" key="5">
    <source>
        <dbReference type="ARBA" id="ARBA00022692"/>
    </source>
</evidence>
<evidence type="ECO:0000256" key="12">
    <source>
        <dbReference type="RuleBase" id="RU003983"/>
    </source>
</evidence>
<keyword evidence="6" id="KW-0479">Metal-binding</keyword>
<evidence type="ECO:0000259" key="14">
    <source>
        <dbReference type="Pfam" id="PF01435"/>
    </source>
</evidence>
<organism evidence="15 16">
    <name type="scientific">Alginatibacterium sediminis</name>
    <dbReference type="NCBI Taxonomy" id="2164068"/>
    <lineage>
        <taxon>Bacteria</taxon>
        <taxon>Pseudomonadati</taxon>
        <taxon>Pseudomonadota</taxon>
        <taxon>Gammaproteobacteria</taxon>
        <taxon>Alteromonadales</taxon>
        <taxon>Alteromonadaceae</taxon>
        <taxon>Alginatibacterium</taxon>
    </lineage>
</organism>
<dbReference type="AlphaFoldDB" id="A0A420ENP3"/>
<dbReference type="InterPro" id="IPR001082">
    <property type="entry name" value="Pilin"/>
</dbReference>
<comment type="caution">
    <text evidence="15">The sequence shown here is derived from an EMBL/GenBank/DDBJ whole genome shotgun (WGS) entry which is preliminary data.</text>
</comment>
<keyword evidence="7 12" id="KW-0378">Hydrolase</keyword>
<reference evidence="15 16" key="1">
    <citation type="submission" date="2018-09" db="EMBL/GenBank/DDBJ databases">
        <authorList>
            <person name="Wang Z."/>
        </authorList>
    </citation>
    <scope>NUCLEOTIDE SEQUENCE [LARGE SCALE GENOMIC DNA]</scope>
    <source>
        <strain evidence="15 16">ALS 81</strain>
    </source>
</reference>
<keyword evidence="9 13" id="KW-1133">Transmembrane helix</keyword>
<evidence type="ECO:0000256" key="6">
    <source>
        <dbReference type="ARBA" id="ARBA00022723"/>
    </source>
</evidence>